<reference evidence="2" key="1">
    <citation type="submission" date="2014-03" db="EMBL/GenBank/DDBJ databases">
        <title>Draft Genome Sequence of Mycobacterium cosmeticum DSM 44829.</title>
        <authorList>
            <person name="Croce O."/>
            <person name="Robert C."/>
            <person name="Raoult D."/>
            <person name="Drancourt M."/>
        </authorList>
    </citation>
    <scope>NUCLEOTIDE SEQUENCE [LARGE SCALE GENOMIC DNA]</scope>
    <source>
        <strain evidence="2">DSM 44829</strain>
    </source>
</reference>
<dbReference type="Proteomes" id="UP000028870">
    <property type="component" value="Unassembled WGS sequence"/>
</dbReference>
<feature type="domain" description="J" evidence="1">
    <location>
        <begin position="12"/>
        <end position="65"/>
    </location>
</feature>
<protein>
    <submittedName>
        <fullName evidence="2">Preprotein translocase subunit Sec63</fullName>
    </submittedName>
</protein>
<dbReference type="SUPFAM" id="SSF46565">
    <property type="entry name" value="Chaperone J-domain"/>
    <property type="match status" value="1"/>
</dbReference>
<sequence>MGLPQLPEPPSDPRKILGLGEVFTAADVRRAWRRYAARHHPDQGGDAATFTRGRLAYETLTRRTS</sequence>
<keyword evidence="3" id="KW-1185">Reference proteome</keyword>
<organism evidence="2 3">
    <name type="scientific">Mycolicibacterium cosmeticum</name>
    <dbReference type="NCBI Taxonomy" id="258533"/>
    <lineage>
        <taxon>Bacteria</taxon>
        <taxon>Bacillati</taxon>
        <taxon>Actinomycetota</taxon>
        <taxon>Actinomycetes</taxon>
        <taxon>Mycobacteriales</taxon>
        <taxon>Mycobacteriaceae</taxon>
        <taxon>Mycolicibacterium</taxon>
    </lineage>
</organism>
<dbReference type="STRING" id="258533.BN977_01145"/>
<reference evidence="2" key="2">
    <citation type="submission" date="2014-03" db="EMBL/GenBank/DDBJ databases">
        <authorList>
            <person name="Urmite Genomes"/>
        </authorList>
    </citation>
    <scope>NUCLEOTIDE SEQUENCE</scope>
    <source>
        <strain evidence="2">DSM 44829</strain>
    </source>
</reference>
<proteinExistence type="predicted"/>
<dbReference type="SMART" id="SM00271">
    <property type="entry name" value="DnaJ"/>
    <property type="match status" value="1"/>
</dbReference>
<dbReference type="AlphaFoldDB" id="W9AKV8"/>
<evidence type="ECO:0000313" key="2">
    <source>
        <dbReference type="EMBL" id="CDO06359.1"/>
    </source>
</evidence>
<gene>
    <name evidence="2" type="ORF">BN977_01145</name>
</gene>
<dbReference type="PROSITE" id="PS50076">
    <property type="entry name" value="DNAJ_2"/>
    <property type="match status" value="1"/>
</dbReference>
<name>W9AKV8_MYCCO</name>
<comment type="caution">
    <text evidence="2">The sequence shown here is derived from an EMBL/GenBank/DDBJ whole genome shotgun (WGS) entry which is preliminary data.</text>
</comment>
<dbReference type="EMBL" id="CCBB010000001">
    <property type="protein sequence ID" value="CDO06359.1"/>
    <property type="molecule type" value="Genomic_DNA"/>
</dbReference>
<dbReference type="Gene3D" id="1.10.287.110">
    <property type="entry name" value="DnaJ domain"/>
    <property type="match status" value="1"/>
</dbReference>
<evidence type="ECO:0000313" key="3">
    <source>
        <dbReference type="Proteomes" id="UP000028870"/>
    </source>
</evidence>
<dbReference type="eggNOG" id="ENOG503278K">
    <property type="taxonomic scope" value="Bacteria"/>
</dbReference>
<dbReference type="InterPro" id="IPR036869">
    <property type="entry name" value="J_dom_sf"/>
</dbReference>
<accession>W9AKV8</accession>
<evidence type="ECO:0000259" key="1">
    <source>
        <dbReference type="PROSITE" id="PS50076"/>
    </source>
</evidence>
<dbReference type="InterPro" id="IPR001623">
    <property type="entry name" value="DnaJ_domain"/>
</dbReference>